<sequence>MKRPAVFPGQRAGNRHLLFPPSKFYFKPSLRVNSMNKLLLVDDHEIVAEGIKLVLEKNRSMGVDIVTDSREVQRRIYQHEYDAILMNLHMPHVNGIELSRQILEEDAARKILIFAEDNDIHVYFNSLVEAGVCGFINKTASPRHVCFAIECAIQGETVLPTSLLRQVRKMDRKTDPPLSSRKLNDVTLTEREQKIIVYISEGLTNREIANKMLVCQRSVEYTLTGIFKKLHVKSRSGALAEASRKSLITHYSI</sequence>
<evidence type="ECO:0000259" key="7">
    <source>
        <dbReference type="PROSITE" id="PS50043"/>
    </source>
</evidence>
<dbReference type="SMART" id="SM00448">
    <property type="entry name" value="REC"/>
    <property type="match status" value="1"/>
</dbReference>
<dbReference type="CDD" id="cd06170">
    <property type="entry name" value="LuxR_C_like"/>
    <property type="match status" value="1"/>
</dbReference>
<protein>
    <submittedName>
        <fullName evidence="9">Two-component system, NarL family, competent response regulator ComA</fullName>
    </submittedName>
</protein>
<dbReference type="PANTHER" id="PTHR43214:SF1">
    <property type="entry name" value="TRANSCRIPTIONAL REGULATORY PROTEIN COMA"/>
    <property type="match status" value="1"/>
</dbReference>
<dbReference type="PRINTS" id="PR00038">
    <property type="entry name" value="HTHLUXR"/>
</dbReference>
<evidence type="ECO:0000256" key="4">
    <source>
        <dbReference type="ARBA" id="ARBA00023125"/>
    </source>
</evidence>
<reference evidence="10" key="1">
    <citation type="submission" date="2016-10" db="EMBL/GenBank/DDBJ databases">
        <authorList>
            <person name="Varghese N."/>
            <person name="Submissions S."/>
        </authorList>
    </citation>
    <scope>NUCLEOTIDE SEQUENCE [LARGE SCALE GENOMIC DNA]</scope>
    <source>
        <strain evidence="10">S7</strain>
    </source>
</reference>
<keyword evidence="2" id="KW-0597">Phosphoprotein</keyword>
<accession>A0A1I5WSV9</accession>
<dbReference type="InterPro" id="IPR011006">
    <property type="entry name" value="CheY-like_superfamily"/>
</dbReference>
<dbReference type="CDD" id="cd17535">
    <property type="entry name" value="REC_NarL-like"/>
    <property type="match status" value="1"/>
</dbReference>
<keyword evidence="5" id="KW-0804">Transcription</keyword>
<dbReference type="InterPro" id="IPR000792">
    <property type="entry name" value="Tscrpt_reg_LuxR_C"/>
</dbReference>
<evidence type="ECO:0000256" key="2">
    <source>
        <dbReference type="ARBA" id="ARBA00022553"/>
    </source>
</evidence>
<dbReference type="PROSITE" id="PS50043">
    <property type="entry name" value="HTH_LUXR_2"/>
    <property type="match status" value="1"/>
</dbReference>
<evidence type="ECO:0000313" key="9">
    <source>
        <dbReference type="EMBL" id="SFQ22872.1"/>
    </source>
</evidence>
<keyword evidence="4" id="KW-0238">DNA-binding</keyword>
<dbReference type="InterPro" id="IPR016032">
    <property type="entry name" value="Sig_transdc_resp-reg_C-effctor"/>
</dbReference>
<evidence type="ECO:0000256" key="5">
    <source>
        <dbReference type="ARBA" id="ARBA00023163"/>
    </source>
</evidence>
<dbReference type="Pfam" id="PF00196">
    <property type="entry name" value="GerE"/>
    <property type="match status" value="1"/>
</dbReference>
<dbReference type="InterPro" id="IPR039420">
    <property type="entry name" value="WalR-like"/>
</dbReference>
<organism evidence="9 10">
    <name type="scientific">Salibacterium halotolerans</name>
    <dbReference type="NCBI Taxonomy" id="1884432"/>
    <lineage>
        <taxon>Bacteria</taxon>
        <taxon>Bacillati</taxon>
        <taxon>Bacillota</taxon>
        <taxon>Bacilli</taxon>
        <taxon>Bacillales</taxon>
        <taxon>Bacillaceae</taxon>
    </lineage>
</organism>
<dbReference type="Gene3D" id="3.40.50.2300">
    <property type="match status" value="1"/>
</dbReference>
<dbReference type="InterPro" id="IPR058245">
    <property type="entry name" value="NreC/VraR/RcsB-like_REC"/>
</dbReference>
<dbReference type="PROSITE" id="PS50110">
    <property type="entry name" value="RESPONSE_REGULATORY"/>
    <property type="match status" value="1"/>
</dbReference>
<dbReference type="PANTHER" id="PTHR43214">
    <property type="entry name" value="TWO-COMPONENT RESPONSE REGULATOR"/>
    <property type="match status" value="1"/>
</dbReference>
<evidence type="ECO:0000259" key="8">
    <source>
        <dbReference type="PROSITE" id="PS50110"/>
    </source>
</evidence>
<dbReference type="EMBL" id="FOXD01000022">
    <property type="protein sequence ID" value="SFQ22872.1"/>
    <property type="molecule type" value="Genomic_DNA"/>
</dbReference>
<comment type="subcellular location">
    <subcellularLocation>
        <location evidence="1">Cytoplasm</location>
    </subcellularLocation>
</comment>
<dbReference type="Pfam" id="PF00072">
    <property type="entry name" value="Response_reg"/>
    <property type="match status" value="1"/>
</dbReference>
<feature type="domain" description="Response regulatory" evidence="8">
    <location>
        <begin position="37"/>
        <end position="153"/>
    </location>
</feature>
<comment type="caution">
    <text evidence="6">Lacks conserved residue(s) required for the propagation of feature annotation.</text>
</comment>
<evidence type="ECO:0000256" key="3">
    <source>
        <dbReference type="ARBA" id="ARBA00023015"/>
    </source>
</evidence>
<dbReference type="GO" id="GO:0000160">
    <property type="term" value="P:phosphorelay signal transduction system"/>
    <property type="evidence" value="ECO:0007669"/>
    <property type="project" value="InterPro"/>
</dbReference>
<dbReference type="GO" id="GO:0006355">
    <property type="term" value="P:regulation of DNA-templated transcription"/>
    <property type="evidence" value="ECO:0007669"/>
    <property type="project" value="InterPro"/>
</dbReference>
<evidence type="ECO:0000256" key="6">
    <source>
        <dbReference type="PROSITE-ProRule" id="PRU00169"/>
    </source>
</evidence>
<dbReference type="SUPFAM" id="SSF46894">
    <property type="entry name" value="C-terminal effector domain of the bipartite response regulators"/>
    <property type="match status" value="1"/>
</dbReference>
<dbReference type="InterPro" id="IPR001789">
    <property type="entry name" value="Sig_transdc_resp-reg_receiver"/>
</dbReference>
<keyword evidence="10" id="KW-1185">Reference proteome</keyword>
<proteinExistence type="predicted"/>
<dbReference type="AlphaFoldDB" id="A0A1I5WSV9"/>
<feature type="domain" description="HTH luxR-type" evidence="7">
    <location>
        <begin position="181"/>
        <end position="246"/>
    </location>
</feature>
<gene>
    <name evidence="9" type="ORF">SAMN05518683_12240</name>
</gene>
<name>A0A1I5WSV9_9BACI</name>
<dbReference type="GO" id="GO:0003677">
    <property type="term" value="F:DNA binding"/>
    <property type="evidence" value="ECO:0007669"/>
    <property type="project" value="UniProtKB-KW"/>
</dbReference>
<dbReference type="GO" id="GO:0005737">
    <property type="term" value="C:cytoplasm"/>
    <property type="evidence" value="ECO:0007669"/>
    <property type="project" value="UniProtKB-SubCell"/>
</dbReference>
<dbReference type="SMART" id="SM00421">
    <property type="entry name" value="HTH_LUXR"/>
    <property type="match status" value="1"/>
</dbReference>
<evidence type="ECO:0000313" key="10">
    <source>
        <dbReference type="Proteomes" id="UP000198892"/>
    </source>
</evidence>
<keyword evidence="3" id="KW-0805">Transcription regulation</keyword>
<evidence type="ECO:0000256" key="1">
    <source>
        <dbReference type="ARBA" id="ARBA00004496"/>
    </source>
</evidence>
<dbReference type="SUPFAM" id="SSF52172">
    <property type="entry name" value="CheY-like"/>
    <property type="match status" value="1"/>
</dbReference>
<dbReference type="Proteomes" id="UP000198892">
    <property type="component" value="Unassembled WGS sequence"/>
</dbReference>
<dbReference type="STRING" id="1884432.SAMN05518683_12240"/>